<dbReference type="Pfam" id="PF17768">
    <property type="entry name" value="RecJ_OB"/>
    <property type="match status" value="1"/>
</dbReference>
<keyword evidence="4" id="KW-0378">Hydrolase</keyword>
<evidence type="ECO:0000256" key="6">
    <source>
        <dbReference type="SAM" id="Coils"/>
    </source>
</evidence>
<dbReference type="InterPro" id="IPR051673">
    <property type="entry name" value="SSDNA_exonuclease_RecJ"/>
</dbReference>
<evidence type="ECO:0000259" key="8">
    <source>
        <dbReference type="Pfam" id="PF02272"/>
    </source>
</evidence>
<evidence type="ECO:0000256" key="5">
    <source>
        <dbReference type="ARBA" id="ARBA00022839"/>
    </source>
</evidence>
<dbReference type="Gene3D" id="3.10.310.30">
    <property type="match status" value="1"/>
</dbReference>
<proteinExistence type="inferred from homology"/>
<evidence type="ECO:0000259" key="9">
    <source>
        <dbReference type="Pfam" id="PF17768"/>
    </source>
</evidence>
<dbReference type="InterPro" id="IPR004610">
    <property type="entry name" value="RecJ"/>
</dbReference>
<dbReference type="InterPro" id="IPR038763">
    <property type="entry name" value="DHH_sf"/>
</dbReference>
<feature type="domain" description="RecJ OB" evidence="9">
    <location>
        <begin position="473"/>
        <end position="582"/>
    </location>
</feature>
<dbReference type="PANTHER" id="PTHR30255:SF2">
    <property type="entry name" value="SINGLE-STRANDED-DNA-SPECIFIC EXONUCLEASE RECJ"/>
    <property type="match status" value="1"/>
</dbReference>
<feature type="domain" description="DDH" evidence="7">
    <location>
        <begin position="90"/>
        <end position="221"/>
    </location>
</feature>
<dbReference type="NCBIfam" id="TIGR00644">
    <property type="entry name" value="recJ"/>
    <property type="match status" value="1"/>
</dbReference>
<sequence>MAEAFKVEKSLSGRAWRLRDIDSGLVADISRKAGTSEIVARMLAARGVLADEAEAFLNPTLRHYFPDPSAFMDMDIAVAAIWDALEAGRNIAVFADYDVDGATSASQLIRYFRHLGQSVLLYVPDRIEEGYGPSAEAFEKLKEMGAELVITVDCGAAAHEPLEAAKTMGLDVVVIDHHLMSSDLPPALAIVNPNRPGDTSGCGHMAAAGVTFVLLAALNREGRRRNKFDKVGEPDLIGLADLSALGTLCDVVALRDINRAIVSQGLKVMGRWSHAGMKALAEVGGLTGEPSAYHLGFVLGPRINAGGRVGKADLGARLLSSDDPGECAEIAAELDRLNAERKQIEMDVLEEAQAQLEAADTDSPVLVAHGEGWHPGVIGIVAGRLKERFGRPCIVIGTDNGIGKGSGRSVSGVDLGSAVAAARTAGLLQAGGGHPMAAGLTVSEDRIAELTDCLRDQLQSQWAASHEDRALKLDAVLTPAGASVELADSLMAAAPYGQGFSEPRFVLRNVRVAYAERVGADHVRFSLTDESGQRVNGIIFRQADQPIGAALLGGSESLWHAAGRLKVDEWRGNRRVQFHLEDLAAAT</sequence>
<dbReference type="GO" id="GO:0004527">
    <property type="term" value="F:exonuclease activity"/>
    <property type="evidence" value="ECO:0007669"/>
    <property type="project" value="UniProtKB-KW"/>
</dbReference>
<evidence type="ECO:0000256" key="2">
    <source>
        <dbReference type="ARBA" id="ARBA00019841"/>
    </source>
</evidence>
<dbReference type="Pfam" id="PF01368">
    <property type="entry name" value="DHH"/>
    <property type="match status" value="1"/>
</dbReference>
<comment type="similarity">
    <text evidence="1">Belongs to the RecJ family.</text>
</comment>
<keyword evidence="3" id="KW-0540">Nuclease</keyword>
<evidence type="ECO:0000313" key="11">
    <source>
        <dbReference type="Proteomes" id="UP001354971"/>
    </source>
</evidence>
<dbReference type="Pfam" id="PF02272">
    <property type="entry name" value="DHHA1"/>
    <property type="match status" value="1"/>
</dbReference>
<evidence type="ECO:0000256" key="3">
    <source>
        <dbReference type="ARBA" id="ARBA00022722"/>
    </source>
</evidence>
<keyword evidence="6" id="KW-0175">Coiled coil</keyword>
<evidence type="ECO:0000256" key="4">
    <source>
        <dbReference type="ARBA" id="ARBA00022801"/>
    </source>
</evidence>
<dbReference type="RefSeq" id="WP_330197662.1">
    <property type="nucleotide sequence ID" value="NZ_JAZDRP010000001.1"/>
</dbReference>
<dbReference type="InterPro" id="IPR041122">
    <property type="entry name" value="RecJ_OB"/>
</dbReference>
<comment type="caution">
    <text evidence="10">The sequence shown here is derived from an EMBL/GenBank/DDBJ whole genome shotgun (WGS) entry which is preliminary data.</text>
</comment>
<accession>A0ABU7LM96</accession>
<reference evidence="10 11" key="1">
    <citation type="submission" date="2024-01" db="EMBL/GenBank/DDBJ databases">
        <title>Hyphobacterium bacterium isolated from marine sediment.</title>
        <authorList>
            <person name="Zhao S."/>
        </authorList>
    </citation>
    <scope>NUCLEOTIDE SEQUENCE [LARGE SCALE GENOMIC DNA]</scope>
    <source>
        <strain evidence="11">HN65</strain>
    </source>
</reference>
<dbReference type="Proteomes" id="UP001354971">
    <property type="component" value="Unassembled WGS sequence"/>
</dbReference>
<protein>
    <recommendedName>
        <fullName evidence="2">Single-stranded-DNA-specific exonuclease RecJ</fullName>
    </recommendedName>
</protein>
<gene>
    <name evidence="10" type="primary">recJ</name>
    <name evidence="10" type="ORF">V0U79_01370</name>
</gene>
<evidence type="ECO:0000259" key="7">
    <source>
        <dbReference type="Pfam" id="PF01368"/>
    </source>
</evidence>
<feature type="coiled-coil region" evidence="6">
    <location>
        <begin position="327"/>
        <end position="359"/>
    </location>
</feature>
<dbReference type="PANTHER" id="PTHR30255">
    <property type="entry name" value="SINGLE-STRANDED-DNA-SPECIFIC EXONUCLEASE RECJ"/>
    <property type="match status" value="1"/>
</dbReference>
<dbReference type="EMBL" id="JAZDRP010000001">
    <property type="protein sequence ID" value="MEE2524998.1"/>
    <property type="molecule type" value="Genomic_DNA"/>
</dbReference>
<evidence type="ECO:0000256" key="1">
    <source>
        <dbReference type="ARBA" id="ARBA00005915"/>
    </source>
</evidence>
<name>A0ABU7LM96_9PROT</name>
<dbReference type="Gene3D" id="3.90.1640.30">
    <property type="match status" value="1"/>
</dbReference>
<dbReference type="SUPFAM" id="SSF64182">
    <property type="entry name" value="DHH phosphoesterases"/>
    <property type="match status" value="1"/>
</dbReference>
<keyword evidence="11" id="KW-1185">Reference proteome</keyword>
<dbReference type="InterPro" id="IPR003156">
    <property type="entry name" value="DHHA1_dom"/>
</dbReference>
<dbReference type="InterPro" id="IPR001667">
    <property type="entry name" value="DDH_dom"/>
</dbReference>
<organism evidence="10 11">
    <name type="scientific">Hyphobacterium lacteum</name>
    <dbReference type="NCBI Taxonomy" id="3116575"/>
    <lineage>
        <taxon>Bacteria</taxon>
        <taxon>Pseudomonadati</taxon>
        <taxon>Pseudomonadota</taxon>
        <taxon>Alphaproteobacteria</taxon>
        <taxon>Maricaulales</taxon>
        <taxon>Maricaulaceae</taxon>
        <taxon>Hyphobacterium</taxon>
    </lineage>
</organism>
<evidence type="ECO:0000313" key="10">
    <source>
        <dbReference type="EMBL" id="MEE2524998.1"/>
    </source>
</evidence>
<feature type="domain" description="DHHA1" evidence="8">
    <location>
        <begin position="363"/>
        <end position="459"/>
    </location>
</feature>
<keyword evidence="5 10" id="KW-0269">Exonuclease</keyword>